<proteinExistence type="inferred from homology"/>
<dbReference type="InterPro" id="IPR028082">
    <property type="entry name" value="Peripla_BP_I"/>
</dbReference>
<accession>A0A963YYZ7</accession>
<evidence type="ECO:0000313" key="10">
    <source>
        <dbReference type="Proteomes" id="UP000721844"/>
    </source>
</evidence>
<evidence type="ECO:0000256" key="7">
    <source>
        <dbReference type="SAM" id="SignalP"/>
    </source>
</evidence>
<evidence type="ECO:0000256" key="5">
    <source>
        <dbReference type="ARBA" id="ARBA00023136"/>
    </source>
</evidence>
<evidence type="ECO:0000259" key="8">
    <source>
        <dbReference type="Pfam" id="PF02608"/>
    </source>
</evidence>
<evidence type="ECO:0000256" key="1">
    <source>
        <dbReference type="ARBA" id="ARBA00004193"/>
    </source>
</evidence>
<dbReference type="RefSeq" id="WP_227306142.1">
    <property type="nucleotide sequence ID" value="NZ_JAESVA010000002.1"/>
</dbReference>
<feature type="signal peptide" evidence="7">
    <location>
        <begin position="1"/>
        <end position="32"/>
    </location>
</feature>
<dbReference type="InterPro" id="IPR006311">
    <property type="entry name" value="TAT_signal"/>
</dbReference>
<dbReference type="InterPro" id="IPR050957">
    <property type="entry name" value="BMP_lipoprotein"/>
</dbReference>
<evidence type="ECO:0000256" key="6">
    <source>
        <dbReference type="ARBA" id="ARBA00023288"/>
    </source>
</evidence>
<feature type="domain" description="ABC transporter substrate-binding protein PnrA-like" evidence="8">
    <location>
        <begin position="40"/>
        <end position="327"/>
    </location>
</feature>
<dbReference type="PANTHER" id="PTHR34296:SF2">
    <property type="entry name" value="ABC TRANSPORTER GUANOSINE-BINDING PROTEIN NUPN"/>
    <property type="match status" value="1"/>
</dbReference>
<keyword evidence="3" id="KW-1003">Cell membrane</keyword>
<evidence type="ECO:0000256" key="3">
    <source>
        <dbReference type="ARBA" id="ARBA00022475"/>
    </source>
</evidence>
<dbReference type="Pfam" id="PF02608">
    <property type="entry name" value="Bmp"/>
    <property type="match status" value="1"/>
</dbReference>
<evidence type="ECO:0000313" key="9">
    <source>
        <dbReference type="EMBL" id="MCB8879506.1"/>
    </source>
</evidence>
<protein>
    <submittedName>
        <fullName evidence="9">BMP family protein</fullName>
    </submittedName>
</protein>
<organism evidence="9 10">
    <name type="scientific">Acidisoma cellulosilyticum</name>
    <dbReference type="NCBI Taxonomy" id="2802395"/>
    <lineage>
        <taxon>Bacteria</taxon>
        <taxon>Pseudomonadati</taxon>
        <taxon>Pseudomonadota</taxon>
        <taxon>Alphaproteobacteria</taxon>
        <taxon>Acetobacterales</taxon>
        <taxon>Acidocellaceae</taxon>
        <taxon>Acidisoma</taxon>
    </lineage>
</organism>
<dbReference type="AlphaFoldDB" id="A0A963YYZ7"/>
<keyword evidence="5" id="KW-0472">Membrane</keyword>
<dbReference type="Proteomes" id="UP000721844">
    <property type="component" value="Unassembled WGS sequence"/>
</dbReference>
<keyword evidence="6" id="KW-0449">Lipoprotein</keyword>
<name>A0A963YYZ7_9PROT</name>
<comment type="subcellular location">
    <subcellularLocation>
        <location evidence="1">Cell membrane</location>
        <topology evidence="1">Lipid-anchor</topology>
    </subcellularLocation>
</comment>
<comment type="caution">
    <text evidence="9">The sequence shown here is derived from an EMBL/GenBank/DDBJ whole genome shotgun (WGS) entry which is preliminary data.</text>
</comment>
<reference evidence="9 10" key="1">
    <citation type="journal article" date="2021" name="Microorganisms">
        <title>Acidisoma silvae sp. nov. and Acidisomacellulosilytica sp. nov., Two Acidophilic Bacteria Isolated from Decaying Wood, Hydrolyzing Cellulose and Producing Poly-3-hydroxybutyrate.</title>
        <authorList>
            <person name="Mieszkin S."/>
            <person name="Pouder E."/>
            <person name="Uroz S."/>
            <person name="Simon-Colin C."/>
            <person name="Alain K."/>
        </authorList>
    </citation>
    <scope>NUCLEOTIDE SEQUENCE [LARGE SCALE GENOMIC DNA]</scope>
    <source>
        <strain evidence="9 10">HW T5.17</strain>
    </source>
</reference>
<gene>
    <name evidence="9" type="ORF">ACELLULO517_04620</name>
</gene>
<keyword evidence="4 7" id="KW-0732">Signal</keyword>
<dbReference type="PROSITE" id="PS51318">
    <property type="entry name" value="TAT"/>
    <property type="match status" value="1"/>
</dbReference>
<evidence type="ECO:0000256" key="4">
    <source>
        <dbReference type="ARBA" id="ARBA00022729"/>
    </source>
</evidence>
<dbReference type="GO" id="GO:0005886">
    <property type="term" value="C:plasma membrane"/>
    <property type="evidence" value="ECO:0007669"/>
    <property type="project" value="UniProtKB-SubCell"/>
</dbReference>
<dbReference type="Gene3D" id="3.40.50.2300">
    <property type="match status" value="2"/>
</dbReference>
<dbReference type="CDD" id="cd06304">
    <property type="entry name" value="PBP1_BmpA_Med_PnrA-like"/>
    <property type="match status" value="1"/>
</dbReference>
<feature type="chain" id="PRO_5037558069" evidence="7">
    <location>
        <begin position="33"/>
        <end position="328"/>
    </location>
</feature>
<dbReference type="SUPFAM" id="SSF53822">
    <property type="entry name" value="Periplasmic binding protein-like I"/>
    <property type="match status" value="1"/>
</dbReference>
<keyword evidence="10" id="KW-1185">Reference proteome</keyword>
<comment type="similarity">
    <text evidence="2">Belongs to the BMP lipoprotein family.</text>
</comment>
<evidence type="ECO:0000256" key="2">
    <source>
        <dbReference type="ARBA" id="ARBA00008610"/>
    </source>
</evidence>
<dbReference type="PANTHER" id="PTHR34296">
    <property type="entry name" value="TRANSCRIPTIONAL ACTIVATOR PROTEIN MED"/>
    <property type="match status" value="1"/>
</dbReference>
<dbReference type="EMBL" id="JAESVA010000002">
    <property type="protein sequence ID" value="MCB8879506.1"/>
    <property type="molecule type" value="Genomic_DNA"/>
</dbReference>
<sequence>MTYSIDRRRFVGMALGTAVLSGAGFGSARAFAADPTEVAGLFTGSVTQGNWDPPGYAAFTAMAKKYNFKPSYVDNATYEAAPAILRQMAARGVKMIICHSSGYSAAVEEVAKEYPNTQFVIYSYASDTAGLKNYSAWSVNWDQYGFVTGAAAAVSSKAKHIAIIAGEEIPSAKRAVEFTIKGAKSVTPDIKVETIYTGSFTDIAKAKEIATGVIARGVDVLIPSADLADVGTQQAAEDNQAFTIGSYMDQSKDYPDAVVTSTVLNFNKAYDQMGQFFTEGKLNGTIYTMDLSNDGWTMATPFRHVDASVQARIVDLMSKIAKNQISVE</sequence>
<dbReference type="InterPro" id="IPR003760">
    <property type="entry name" value="PnrA-like"/>
</dbReference>